<evidence type="ECO:0000313" key="2">
    <source>
        <dbReference type="EMBL" id="KAJ0193904.1"/>
    </source>
</evidence>
<feature type="transmembrane region" description="Helical" evidence="1">
    <location>
        <begin position="59"/>
        <end position="79"/>
    </location>
</feature>
<keyword evidence="1" id="KW-0472">Membrane</keyword>
<sequence>MPCFGFTHTRQSRQEILGVPNYKVTIIMSLFYFIILRVRKQEIMAETNGATEHGQMIALMQMVAVLLVSILFMLVLVVYNI</sequence>
<dbReference type="Proteomes" id="UP000235145">
    <property type="component" value="Unassembled WGS sequence"/>
</dbReference>
<protein>
    <submittedName>
        <fullName evidence="2">Uncharacterized protein</fullName>
    </submittedName>
</protein>
<keyword evidence="1" id="KW-0812">Transmembrane</keyword>
<evidence type="ECO:0000256" key="1">
    <source>
        <dbReference type="SAM" id="Phobius"/>
    </source>
</evidence>
<feature type="transmembrane region" description="Helical" evidence="1">
    <location>
        <begin position="20"/>
        <end position="38"/>
    </location>
</feature>
<keyword evidence="3" id="KW-1185">Reference proteome</keyword>
<dbReference type="EMBL" id="NBSK02000008">
    <property type="protein sequence ID" value="KAJ0193904.1"/>
    <property type="molecule type" value="Genomic_DNA"/>
</dbReference>
<dbReference type="AlphaFoldDB" id="A0A9R1UVA3"/>
<evidence type="ECO:0000313" key="3">
    <source>
        <dbReference type="Proteomes" id="UP000235145"/>
    </source>
</evidence>
<proteinExistence type="predicted"/>
<comment type="caution">
    <text evidence="2">The sequence shown here is derived from an EMBL/GenBank/DDBJ whole genome shotgun (WGS) entry which is preliminary data.</text>
</comment>
<accession>A0A9R1UVA3</accession>
<reference evidence="2 3" key="1">
    <citation type="journal article" date="2017" name="Nat. Commun.">
        <title>Genome assembly with in vitro proximity ligation data and whole-genome triplication in lettuce.</title>
        <authorList>
            <person name="Reyes-Chin-Wo S."/>
            <person name="Wang Z."/>
            <person name="Yang X."/>
            <person name="Kozik A."/>
            <person name="Arikit S."/>
            <person name="Song C."/>
            <person name="Xia L."/>
            <person name="Froenicke L."/>
            <person name="Lavelle D.O."/>
            <person name="Truco M.J."/>
            <person name="Xia R."/>
            <person name="Zhu S."/>
            <person name="Xu C."/>
            <person name="Xu H."/>
            <person name="Xu X."/>
            <person name="Cox K."/>
            <person name="Korf I."/>
            <person name="Meyers B.C."/>
            <person name="Michelmore R.W."/>
        </authorList>
    </citation>
    <scope>NUCLEOTIDE SEQUENCE [LARGE SCALE GENOMIC DNA]</scope>
    <source>
        <strain evidence="3">cv. Salinas</strain>
        <tissue evidence="2">Seedlings</tissue>
    </source>
</reference>
<keyword evidence="1" id="KW-1133">Transmembrane helix</keyword>
<organism evidence="2 3">
    <name type="scientific">Lactuca sativa</name>
    <name type="common">Garden lettuce</name>
    <dbReference type="NCBI Taxonomy" id="4236"/>
    <lineage>
        <taxon>Eukaryota</taxon>
        <taxon>Viridiplantae</taxon>
        <taxon>Streptophyta</taxon>
        <taxon>Embryophyta</taxon>
        <taxon>Tracheophyta</taxon>
        <taxon>Spermatophyta</taxon>
        <taxon>Magnoliopsida</taxon>
        <taxon>eudicotyledons</taxon>
        <taxon>Gunneridae</taxon>
        <taxon>Pentapetalae</taxon>
        <taxon>asterids</taxon>
        <taxon>campanulids</taxon>
        <taxon>Asterales</taxon>
        <taxon>Asteraceae</taxon>
        <taxon>Cichorioideae</taxon>
        <taxon>Cichorieae</taxon>
        <taxon>Lactucinae</taxon>
        <taxon>Lactuca</taxon>
    </lineage>
</organism>
<name>A0A9R1UVA3_LACSA</name>
<gene>
    <name evidence="2" type="ORF">LSAT_V11C800388720</name>
</gene>